<dbReference type="PROSITE" id="PS51257">
    <property type="entry name" value="PROKAR_LIPOPROTEIN"/>
    <property type="match status" value="1"/>
</dbReference>
<evidence type="ECO:0000256" key="1">
    <source>
        <dbReference type="ARBA" id="ARBA00010088"/>
    </source>
</evidence>
<feature type="domain" description="Peptidase S33 tripeptidyl aminopeptidase-like C-terminal" evidence="3">
    <location>
        <begin position="403"/>
        <end position="505"/>
    </location>
</feature>
<name>A0A6J6CG66_9ZZZZ</name>
<protein>
    <submittedName>
        <fullName evidence="4">Unannotated protein</fullName>
    </submittedName>
</protein>
<dbReference type="PANTHER" id="PTHR43248:SF25">
    <property type="entry name" value="AB HYDROLASE-1 DOMAIN-CONTAINING PROTEIN-RELATED"/>
    <property type="match status" value="1"/>
</dbReference>
<reference evidence="4" key="1">
    <citation type="submission" date="2020-05" db="EMBL/GenBank/DDBJ databases">
        <authorList>
            <person name="Chiriac C."/>
            <person name="Salcher M."/>
            <person name="Ghai R."/>
            <person name="Kavagutti S V."/>
        </authorList>
    </citation>
    <scope>NUCLEOTIDE SEQUENCE</scope>
</reference>
<dbReference type="InterPro" id="IPR013595">
    <property type="entry name" value="Pept_S33_TAP-like_C"/>
</dbReference>
<sequence>MIFKHTAKLVTVVSVASLVLVGCTPTPPEPVIPNASGAPAEFSAYYEQVAEFEECGTRLYCADIEVPMDWSDPGSEAISIATVFRQADSDPKGFILFNPGGPGASGFDWVKDSSEYLGTKALRADWNILGFDPRGVGRSSAVWCLSDSEYDEFLYGVSGSDIGTEEDITAAREATAEFASKCLENTGPLLEFVDTVSAAKDMDVLRAVIGESKLNFLGYSYGSFLGTTYATLFPERVGRFVLDGAIDPTVSDFEQTLFQIEAFESALGAFLENCDTYEECPFSGDSAADQKTIEQLLLSIEEEPLPTTSGRDLTIWGAVTGLIMTLYSDRYWSSLATAFSEALNGTGDQFLYLADSYNDRNADGTYGTNLVAANYAISCLDHSASLSMFTIEQQNATLLEAAPLLGRYWQFGGLRCASWPFPEAEKPASYSATGAPTILVIGTTGDPATPYSQAQSLVNEILDDGFLMTYNGEGHTIYGQDVKCIDQVVDKFFLTGELPATDPNCS</sequence>
<dbReference type="InterPro" id="IPR029058">
    <property type="entry name" value="AB_hydrolase_fold"/>
</dbReference>
<dbReference type="Gene3D" id="3.40.50.1820">
    <property type="entry name" value="alpha/beta hydrolase"/>
    <property type="match status" value="1"/>
</dbReference>
<evidence type="ECO:0000313" key="4">
    <source>
        <dbReference type="EMBL" id="CAB4550145.1"/>
    </source>
</evidence>
<dbReference type="SUPFAM" id="SSF53474">
    <property type="entry name" value="alpha/beta-Hydrolases"/>
    <property type="match status" value="1"/>
</dbReference>
<dbReference type="Pfam" id="PF08386">
    <property type="entry name" value="Abhydrolase_4"/>
    <property type="match status" value="1"/>
</dbReference>
<gene>
    <name evidence="4" type="ORF">UFOPK1537_00257</name>
</gene>
<dbReference type="EMBL" id="CAEZSX010000023">
    <property type="protein sequence ID" value="CAB4550145.1"/>
    <property type="molecule type" value="Genomic_DNA"/>
</dbReference>
<keyword evidence="2" id="KW-0378">Hydrolase</keyword>
<proteinExistence type="inferred from homology"/>
<dbReference type="InterPro" id="IPR051601">
    <property type="entry name" value="Serine_prot/Carboxylest_S33"/>
</dbReference>
<dbReference type="AlphaFoldDB" id="A0A6J6CG66"/>
<organism evidence="4">
    <name type="scientific">freshwater metagenome</name>
    <dbReference type="NCBI Taxonomy" id="449393"/>
    <lineage>
        <taxon>unclassified sequences</taxon>
        <taxon>metagenomes</taxon>
        <taxon>ecological metagenomes</taxon>
    </lineage>
</organism>
<evidence type="ECO:0000259" key="3">
    <source>
        <dbReference type="Pfam" id="PF08386"/>
    </source>
</evidence>
<accession>A0A6J6CG66</accession>
<evidence type="ECO:0000256" key="2">
    <source>
        <dbReference type="ARBA" id="ARBA00022801"/>
    </source>
</evidence>
<comment type="similarity">
    <text evidence="1">Belongs to the peptidase S33 family.</text>
</comment>
<dbReference type="GO" id="GO:0016787">
    <property type="term" value="F:hydrolase activity"/>
    <property type="evidence" value="ECO:0007669"/>
    <property type="project" value="UniProtKB-KW"/>
</dbReference>
<dbReference type="PANTHER" id="PTHR43248">
    <property type="entry name" value="2-SUCCINYL-6-HYDROXY-2,4-CYCLOHEXADIENE-1-CARBOXYLATE SYNTHASE"/>
    <property type="match status" value="1"/>
</dbReference>